<dbReference type="GO" id="GO:0000977">
    <property type="term" value="F:RNA polymerase II transcription regulatory region sequence-specific DNA binding"/>
    <property type="evidence" value="ECO:0007669"/>
    <property type="project" value="TreeGrafter"/>
</dbReference>
<dbReference type="VEuPathDB" id="VectorBase:LLOJ001045"/>
<dbReference type="Gene3D" id="3.30.160.60">
    <property type="entry name" value="Classic Zinc Finger"/>
    <property type="match status" value="4"/>
</dbReference>
<dbReference type="Pfam" id="PF00096">
    <property type="entry name" value="zf-C2H2"/>
    <property type="match status" value="4"/>
</dbReference>
<dbReference type="VEuPathDB" id="VectorBase:LLONM1_008259"/>
<evidence type="ECO:0000313" key="8">
    <source>
        <dbReference type="Proteomes" id="UP000092461"/>
    </source>
</evidence>
<keyword evidence="8" id="KW-1185">Reference proteome</keyword>
<keyword evidence="3 5" id="KW-0863">Zinc-finger</keyword>
<reference evidence="7" key="1">
    <citation type="submission" date="2020-05" db="UniProtKB">
        <authorList>
            <consortium name="EnsemblMetazoa"/>
        </authorList>
    </citation>
    <scope>IDENTIFICATION</scope>
    <source>
        <strain evidence="7">Jacobina</strain>
    </source>
</reference>
<keyword evidence="1" id="KW-0479">Metal-binding</keyword>
<keyword evidence="2" id="KW-0677">Repeat</keyword>
<accession>A0A1B0GH70</accession>
<evidence type="ECO:0000256" key="1">
    <source>
        <dbReference type="ARBA" id="ARBA00022723"/>
    </source>
</evidence>
<feature type="domain" description="C2H2-type" evidence="6">
    <location>
        <begin position="140"/>
        <end position="168"/>
    </location>
</feature>
<evidence type="ECO:0000256" key="4">
    <source>
        <dbReference type="ARBA" id="ARBA00022833"/>
    </source>
</evidence>
<dbReference type="SUPFAM" id="SSF57667">
    <property type="entry name" value="beta-beta-alpha zinc fingers"/>
    <property type="match status" value="3"/>
</dbReference>
<feature type="domain" description="C2H2-type" evidence="6">
    <location>
        <begin position="243"/>
        <end position="271"/>
    </location>
</feature>
<dbReference type="Proteomes" id="UP000092461">
    <property type="component" value="Unassembled WGS sequence"/>
</dbReference>
<feature type="domain" description="C2H2-type" evidence="6">
    <location>
        <begin position="57"/>
        <end position="84"/>
    </location>
</feature>
<dbReference type="GO" id="GO:0008270">
    <property type="term" value="F:zinc ion binding"/>
    <property type="evidence" value="ECO:0007669"/>
    <property type="project" value="UniProtKB-KW"/>
</dbReference>
<protein>
    <recommendedName>
        <fullName evidence="6">C2H2-type domain-containing protein</fullName>
    </recommendedName>
</protein>
<dbReference type="GO" id="GO:0005634">
    <property type="term" value="C:nucleus"/>
    <property type="evidence" value="ECO:0007669"/>
    <property type="project" value="TreeGrafter"/>
</dbReference>
<dbReference type="PANTHER" id="PTHR24409">
    <property type="entry name" value="ZINC FINGER PROTEIN 142"/>
    <property type="match status" value="1"/>
</dbReference>
<dbReference type="EMBL" id="AJWK01004006">
    <property type="status" value="NOT_ANNOTATED_CDS"/>
    <property type="molecule type" value="Genomic_DNA"/>
</dbReference>
<proteinExistence type="predicted"/>
<dbReference type="SMART" id="SM00355">
    <property type="entry name" value="ZnF_C2H2"/>
    <property type="match status" value="7"/>
</dbReference>
<dbReference type="InterPro" id="IPR013087">
    <property type="entry name" value="Znf_C2H2_type"/>
</dbReference>
<dbReference type="PROSITE" id="PS50157">
    <property type="entry name" value="ZINC_FINGER_C2H2_2"/>
    <property type="match status" value="5"/>
</dbReference>
<dbReference type="InterPro" id="IPR036236">
    <property type="entry name" value="Znf_C2H2_sf"/>
</dbReference>
<evidence type="ECO:0000256" key="5">
    <source>
        <dbReference type="PROSITE-ProRule" id="PRU00042"/>
    </source>
</evidence>
<dbReference type="PANTHER" id="PTHR24409:SF295">
    <property type="entry name" value="AZ2-RELATED"/>
    <property type="match status" value="1"/>
</dbReference>
<evidence type="ECO:0000256" key="3">
    <source>
        <dbReference type="ARBA" id="ARBA00022771"/>
    </source>
</evidence>
<dbReference type="AlphaFoldDB" id="A0A1B0GH70"/>
<keyword evidence="4" id="KW-0862">Zinc</keyword>
<evidence type="ECO:0000256" key="2">
    <source>
        <dbReference type="ARBA" id="ARBA00022737"/>
    </source>
</evidence>
<dbReference type="GO" id="GO:0000981">
    <property type="term" value="F:DNA-binding transcription factor activity, RNA polymerase II-specific"/>
    <property type="evidence" value="ECO:0007669"/>
    <property type="project" value="TreeGrafter"/>
</dbReference>
<dbReference type="PROSITE" id="PS00028">
    <property type="entry name" value="ZINC_FINGER_C2H2_1"/>
    <property type="match status" value="6"/>
</dbReference>
<name>A0A1B0GH70_LUTLO</name>
<feature type="domain" description="C2H2-type" evidence="6">
    <location>
        <begin position="85"/>
        <end position="107"/>
    </location>
</feature>
<dbReference type="EnsemblMetazoa" id="LLOJ001045-RA">
    <property type="protein sequence ID" value="LLOJ001045-PA"/>
    <property type="gene ID" value="LLOJ001045"/>
</dbReference>
<feature type="domain" description="C2H2-type" evidence="6">
    <location>
        <begin position="172"/>
        <end position="200"/>
    </location>
</feature>
<evidence type="ECO:0000259" key="6">
    <source>
        <dbReference type="PROSITE" id="PS50157"/>
    </source>
</evidence>
<sequence>MDRAEGDGILLDYVIVKEEYEVQDYDQYESYEYITGDTSQDFKSTIETIENTNTSQYKCSICDKTFKKSFGLSHHKKIHIKSRNFLCAHCPKNFVSKRYLARHLQIHFETFSMECAICGKLYKTKNAFNAHMWRHLKRSHQCGICKKDFSTTSHVKRHIREVHEKINSIRWYQCGICEKNFTTSSHVKRHIREVHEKVKRHNVEPFVCPFCEKGFKVKDDLRYEHKVSLKKHERHHSIKVNVFHCPYCSESFRHVKPLEKHVVKFHGDLETAIDSSVGISALYDQKDPLCDGVDEE</sequence>
<organism evidence="7 8">
    <name type="scientific">Lutzomyia longipalpis</name>
    <name type="common">Sand fly</name>
    <dbReference type="NCBI Taxonomy" id="7200"/>
    <lineage>
        <taxon>Eukaryota</taxon>
        <taxon>Metazoa</taxon>
        <taxon>Ecdysozoa</taxon>
        <taxon>Arthropoda</taxon>
        <taxon>Hexapoda</taxon>
        <taxon>Insecta</taxon>
        <taxon>Pterygota</taxon>
        <taxon>Neoptera</taxon>
        <taxon>Endopterygota</taxon>
        <taxon>Diptera</taxon>
        <taxon>Nematocera</taxon>
        <taxon>Psychodoidea</taxon>
        <taxon>Psychodidae</taxon>
        <taxon>Lutzomyia</taxon>
        <taxon>Lutzomyia</taxon>
    </lineage>
</organism>
<evidence type="ECO:0000313" key="7">
    <source>
        <dbReference type="EnsemblMetazoa" id="LLOJ001045-PA"/>
    </source>
</evidence>